<dbReference type="Proteomes" id="UP001153636">
    <property type="component" value="Chromosome 6"/>
</dbReference>
<dbReference type="Gene3D" id="4.10.280.10">
    <property type="entry name" value="Helix-loop-helix DNA-binding domain"/>
    <property type="match status" value="1"/>
</dbReference>
<keyword evidence="2" id="KW-0805">Transcription regulation</keyword>
<feature type="compositionally biased region" description="Basic and acidic residues" evidence="6">
    <location>
        <begin position="449"/>
        <end position="464"/>
    </location>
</feature>
<evidence type="ECO:0000256" key="4">
    <source>
        <dbReference type="ARBA" id="ARBA00023163"/>
    </source>
</evidence>
<dbReference type="AlphaFoldDB" id="A0A9P0D171"/>
<evidence type="ECO:0000256" key="5">
    <source>
        <dbReference type="ARBA" id="ARBA00023242"/>
    </source>
</evidence>
<sequence>MATSDDEPMHHLYEVFTTCFNKVANKAPEKAGFQPPYGGLDNGMAYALNPAGPVYTGPGASPTQAPAEPFTADSPYFPFNARPGSRLSPAKAKVIPVSGLRPTKEEPAGTATTLDSQWGVYGSDEFAHESPRYTSPGANSYYLTADGTPTSAVGGTGGAPGPGGPGTGEWPATYSYQTYEAFGLIPETEPPGQGLPPMSSLRPNGTPTATTLAGPNSATFGPSSTDTVVNKGLGGIYPAAEQASASSYSSAPSTPVSSPPPPIPTGWLTNHTTPHSPHYTQAVNVNNTVAPQGIHMTAGPTGTTCSYPINPPAPEAQRLDDAIGFLRDHSEATGTRMEERLDDAINVLRNHAEPLGLVGQLPTAHQMTQLGYPAAPSTEPHLPDNIKVERPTYNTKKRKEPPDTDTKPSSSVESLVQPNSTSGPPSKSTKRSRRYCSSADETEDGDLDPDIKAQREKERRQANNARERIRIRDINEALKELGRMCMAHLKTDKPQTKLGILNMAVEVIMTLEQQVRERNLNPKAACLKRREEEKAEDGPKLGPGPHHMLSGPHYPTLPGAPTNMPHNPGQPQ</sequence>
<dbReference type="FunFam" id="4.10.280.10:FF:000001">
    <property type="entry name" value="Putative transcription factor 12"/>
    <property type="match status" value="1"/>
</dbReference>
<dbReference type="OrthoDB" id="10034090at2759"/>
<feature type="region of interest" description="Disordered" evidence="6">
    <location>
        <begin position="523"/>
        <end position="572"/>
    </location>
</feature>
<evidence type="ECO:0000256" key="3">
    <source>
        <dbReference type="ARBA" id="ARBA00023125"/>
    </source>
</evidence>
<gene>
    <name evidence="8" type="ORF">PSYICH_LOCUS12443</name>
</gene>
<dbReference type="InterPro" id="IPR036638">
    <property type="entry name" value="HLH_DNA-bd_sf"/>
</dbReference>
<evidence type="ECO:0000256" key="6">
    <source>
        <dbReference type="SAM" id="MobiDB-lite"/>
    </source>
</evidence>
<keyword evidence="9" id="KW-1185">Reference proteome</keyword>
<dbReference type="GO" id="GO:0046983">
    <property type="term" value="F:protein dimerization activity"/>
    <property type="evidence" value="ECO:0007669"/>
    <property type="project" value="InterPro"/>
</dbReference>
<reference evidence="8" key="1">
    <citation type="submission" date="2022-01" db="EMBL/GenBank/DDBJ databases">
        <authorList>
            <person name="King R."/>
        </authorList>
    </citation>
    <scope>NUCLEOTIDE SEQUENCE</scope>
</reference>
<dbReference type="EMBL" id="OV651818">
    <property type="protein sequence ID" value="CAH1112247.1"/>
    <property type="molecule type" value="Genomic_DNA"/>
</dbReference>
<feature type="compositionally biased region" description="Basic and acidic residues" evidence="6">
    <location>
        <begin position="381"/>
        <end position="390"/>
    </location>
</feature>
<evidence type="ECO:0000259" key="7">
    <source>
        <dbReference type="PROSITE" id="PS50888"/>
    </source>
</evidence>
<evidence type="ECO:0000313" key="9">
    <source>
        <dbReference type="Proteomes" id="UP001153636"/>
    </source>
</evidence>
<dbReference type="PANTHER" id="PTHR11793:SF13">
    <property type="entry name" value="PROTEIN DAUGHTERLESS"/>
    <property type="match status" value="1"/>
</dbReference>
<feature type="region of interest" description="Disordered" evidence="6">
    <location>
        <begin position="371"/>
        <end position="464"/>
    </location>
</feature>
<accession>A0A9P0D171</accession>
<protein>
    <recommendedName>
        <fullName evidence="7">BHLH domain-containing protein</fullName>
    </recommendedName>
</protein>
<dbReference type="SUPFAM" id="SSF47459">
    <property type="entry name" value="HLH, helix-loop-helix DNA-binding domain"/>
    <property type="match status" value="1"/>
</dbReference>
<organism evidence="8 9">
    <name type="scientific">Psylliodes chrysocephalus</name>
    <dbReference type="NCBI Taxonomy" id="3402493"/>
    <lineage>
        <taxon>Eukaryota</taxon>
        <taxon>Metazoa</taxon>
        <taxon>Ecdysozoa</taxon>
        <taxon>Arthropoda</taxon>
        <taxon>Hexapoda</taxon>
        <taxon>Insecta</taxon>
        <taxon>Pterygota</taxon>
        <taxon>Neoptera</taxon>
        <taxon>Endopterygota</taxon>
        <taxon>Coleoptera</taxon>
        <taxon>Polyphaga</taxon>
        <taxon>Cucujiformia</taxon>
        <taxon>Chrysomeloidea</taxon>
        <taxon>Chrysomelidae</taxon>
        <taxon>Galerucinae</taxon>
        <taxon>Alticini</taxon>
        <taxon>Psylliodes</taxon>
    </lineage>
</organism>
<dbReference type="PROSITE" id="PS50888">
    <property type="entry name" value="BHLH"/>
    <property type="match status" value="1"/>
</dbReference>
<name>A0A9P0D171_9CUCU</name>
<dbReference type="PANTHER" id="PTHR11793">
    <property type="entry name" value="BASIC HELIX-LOOP-HELIX TRANSCRIPTION FACTOR"/>
    <property type="match status" value="1"/>
</dbReference>
<dbReference type="GO" id="GO:0000978">
    <property type="term" value="F:RNA polymerase II cis-regulatory region sequence-specific DNA binding"/>
    <property type="evidence" value="ECO:0007669"/>
    <property type="project" value="TreeGrafter"/>
</dbReference>
<evidence type="ECO:0000313" key="8">
    <source>
        <dbReference type="EMBL" id="CAH1112247.1"/>
    </source>
</evidence>
<dbReference type="SMART" id="SM00353">
    <property type="entry name" value="HLH"/>
    <property type="match status" value="1"/>
</dbReference>
<evidence type="ECO:0000256" key="2">
    <source>
        <dbReference type="ARBA" id="ARBA00023015"/>
    </source>
</evidence>
<feature type="domain" description="BHLH" evidence="7">
    <location>
        <begin position="458"/>
        <end position="511"/>
    </location>
</feature>
<keyword evidence="5" id="KW-0539">Nucleus</keyword>
<feature type="compositionally biased region" description="Polar residues" evidence="6">
    <location>
        <begin position="407"/>
        <end position="427"/>
    </location>
</feature>
<dbReference type="InterPro" id="IPR011598">
    <property type="entry name" value="bHLH_dom"/>
</dbReference>
<keyword evidence="3" id="KW-0238">DNA-binding</keyword>
<dbReference type="GO" id="GO:0005667">
    <property type="term" value="C:transcription regulator complex"/>
    <property type="evidence" value="ECO:0007669"/>
    <property type="project" value="TreeGrafter"/>
</dbReference>
<dbReference type="Pfam" id="PF00010">
    <property type="entry name" value="HLH"/>
    <property type="match status" value="1"/>
</dbReference>
<proteinExistence type="predicted"/>
<dbReference type="GO" id="GO:0005634">
    <property type="term" value="C:nucleus"/>
    <property type="evidence" value="ECO:0007669"/>
    <property type="project" value="UniProtKB-SubCell"/>
</dbReference>
<evidence type="ECO:0000256" key="1">
    <source>
        <dbReference type="ARBA" id="ARBA00004123"/>
    </source>
</evidence>
<comment type="subcellular location">
    <subcellularLocation>
        <location evidence="1">Nucleus</location>
    </subcellularLocation>
</comment>
<dbReference type="GO" id="GO:0000981">
    <property type="term" value="F:DNA-binding transcription factor activity, RNA polymerase II-specific"/>
    <property type="evidence" value="ECO:0007669"/>
    <property type="project" value="TreeGrafter"/>
</dbReference>
<dbReference type="GO" id="GO:0000785">
    <property type="term" value="C:chromatin"/>
    <property type="evidence" value="ECO:0007669"/>
    <property type="project" value="TreeGrafter"/>
</dbReference>
<dbReference type="InterPro" id="IPR051098">
    <property type="entry name" value="NeuroDiff_E-box_TFs"/>
</dbReference>
<keyword evidence="4" id="KW-0804">Transcription</keyword>
<dbReference type="CDD" id="cd18945">
    <property type="entry name" value="bHLH_E-protein_TCF4_E2-2"/>
    <property type="match status" value="1"/>
</dbReference>
<feature type="compositionally biased region" description="Basic and acidic residues" evidence="6">
    <location>
        <begin position="528"/>
        <end position="539"/>
    </location>
</feature>